<keyword evidence="1" id="KW-1133">Transmembrane helix</keyword>
<accession>A0A4C1ZE45</accession>
<dbReference type="OrthoDB" id="7418820at2759"/>
<organism evidence="2 3">
    <name type="scientific">Eumeta variegata</name>
    <name type="common">Bagworm moth</name>
    <name type="synonym">Eumeta japonica</name>
    <dbReference type="NCBI Taxonomy" id="151549"/>
    <lineage>
        <taxon>Eukaryota</taxon>
        <taxon>Metazoa</taxon>
        <taxon>Ecdysozoa</taxon>
        <taxon>Arthropoda</taxon>
        <taxon>Hexapoda</taxon>
        <taxon>Insecta</taxon>
        <taxon>Pterygota</taxon>
        <taxon>Neoptera</taxon>
        <taxon>Endopterygota</taxon>
        <taxon>Lepidoptera</taxon>
        <taxon>Glossata</taxon>
        <taxon>Ditrysia</taxon>
        <taxon>Tineoidea</taxon>
        <taxon>Psychidae</taxon>
        <taxon>Oiketicinae</taxon>
        <taxon>Eumeta</taxon>
    </lineage>
</organism>
<dbReference type="InterPro" id="IPR002347">
    <property type="entry name" value="SDR_fam"/>
</dbReference>
<sequence>MDVDHIKQMIDLNYFGTAYPTKYVLPGMKKRREGIIVFVSTEAALIGIYGYSAYGSAKWAVRGLAEALMMELIGSGVRLTLAFPPDTDTPGFKTEELTKPEETKLISASGGLHSAEEVGRKIVQDALKKNTFGYQNSVQYSLLYDDLTACLTRRSSNAGEIAQYQKGTGPRCDHFFGKGLTIDEQFGFRPANSCPQQVLRLVEYVSEGFKTKQKTVAVFFDVAKAFDRVWLAEQEFLKTKPSLPCCTPRTLTTYRVRRPASNSRFSLIIPRSFLGVGIGAPSSATSRGPLISYIYGSRSGE</sequence>
<proteinExistence type="predicted"/>
<evidence type="ECO:0000256" key="1">
    <source>
        <dbReference type="SAM" id="Phobius"/>
    </source>
</evidence>
<dbReference type="EMBL" id="BGZK01001734">
    <property type="protein sequence ID" value="GBP85413.1"/>
    <property type="molecule type" value="Genomic_DNA"/>
</dbReference>
<name>A0A4C1ZE45_EUMVA</name>
<keyword evidence="1" id="KW-0812">Transmembrane</keyword>
<dbReference type="Pfam" id="PF00106">
    <property type="entry name" value="adh_short"/>
    <property type="match status" value="1"/>
</dbReference>
<dbReference type="PANTHER" id="PTHR43550">
    <property type="entry name" value="3-KETODIHYDROSPHINGOSINE REDUCTASE"/>
    <property type="match status" value="1"/>
</dbReference>
<feature type="transmembrane region" description="Helical" evidence="1">
    <location>
        <begin position="35"/>
        <end position="54"/>
    </location>
</feature>
<keyword evidence="1" id="KW-0472">Membrane</keyword>
<dbReference type="GO" id="GO:0047560">
    <property type="term" value="F:3-dehydrosphinganine reductase activity"/>
    <property type="evidence" value="ECO:0007669"/>
    <property type="project" value="TreeGrafter"/>
</dbReference>
<dbReference type="InterPro" id="IPR036291">
    <property type="entry name" value="NAD(P)-bd_dom_sf"/>
</dbReference>
<dbReference type="GO" id="GO:0030148">
    <property type="term" value="P:sphingolipid biosynthetic process"/>
    <property type="evidence" value="ECO:0007669"/>
    <property type="project" value="TreeGrafter"/>
</dbReference>
<reference evidence="2 3" key="1">
    <citation type="journal article" date="2019" name="Commun. Biol.">
        <title>The bagworm genome reveals a unique fibroin gene that provides high tensile strength.</title>
        <authorList>
            <person name="Kono N."/>
            <person name="Nakamura H."/>
            <person name="Ohtoshi R."/>
            <person name="Tomita M."/>
            <person name="Numata K."/>
            <person name="Arakawa K."/>
        </authorList>
    </citation>
    <scope>NUCLEOTIDE SEQUENCE [LARGE SCALE GENOMIC DNA]</scope>
</reference>
<evidence type="ECO:0000313" key="2">
    <source>
        <dbReference type="EMBL" id="GBP85413.1"/>
    </source>
</evidence>
<dbReference type="SUPFAM" id="SSF51735">
    <property type="entry name" value="NAD(P)-binding Rossmann-fold domains"/>
    <property type="match status" value="1"/>
</dbReference>
<keyword evidence="3" id="KW-1185">Reference proteome</keyword>
<gene>
    <name evidence="2" type="ORF">EVAR_60254_1</name>
</gene>
<protein>
    <submittedName>
        <fullName evidence="2">Uncharacterized protein</fullName>
    </submittedName>
</protein>
<dbReference type="AlphaFoldDB" id="A0A4C1ZE45"/>
<dbReference type="PANTHER" id="PTHR43550:SF3">
    <property type="entry name" value="3-KETODIHYDROSPHINGOSINE REDUCTASE"/>
    <property type="match status" value="1"/>
</dbReference>
<comment type="caution">
    <text evidence="2">The sequence shown here is derived from an EMBL/GenBank/DDBJ whole genome shotgun (WGS) entry which is preliminary data.</text>
</comment>
<dbReference type="GO" id="GO:0005789">
    <property type="term" value="C:endoplasmic reticulum membrane"/>
    <property type="evidence" value="ECO:0007669"/>
    <property type="project" value="TreeGrafter"/>
</dbReference>
<dbReference type="Proteomes" id="UP000299102">
    <property type="component" value="Unassembled WGS sequence"/>
</dbReference>
<evidence type="ECO:0000313" key="3">
    <source>
        <dbReference type="Proteomes" id="UP000299102"/>
    </source>
</evidence>
<dbReference type="STRING" id="151549.A0A4C1ZE45"/>
<dbReference type="Gene3D" id="3.40.50.720">
    <property type="entry name" value="NAD(P)-binding Rossmann-like Domain"/>
    <property type="match status" value="1"/>
</dbReference>
<dbReference type="GO" id="GO:0006666">
    <property type="term" value="P:3-keto-sphinganine metabolic process"/>
    <property type="evidence" value="ECO:0007669"/>
    <property type="project" value="TreeGrafter"/>
</dbReference>